<dbReference type="OMA" id="YNDEWIN"/>
<reference evidence="1 2" key="1">
    <citation type="journal article" date="2012" name="Science">
        <title>The Paleozoic origin of enzymatic lignin decomposition reconstructed from 31 fungal genomes.</title>
        <authorList>
            <person name="Floudas D."/>
            <person name="Binder M."/>
            <person name="Riley R."/>
            <person name="Barry K."/>
            <person name="Blanchette R.A."/>
            <person name="Henrissat B."/>
            <person name="Martinez A.T."/>
            <person name="Otillar R."/>
            <person name="Spatafora J.W."/>
            <person name="Yadav J.S."/>
            <person name="Aerts A."/>
            <person name="Benoit I."/>
            <person name="Boyd A."/>
            <person name="Carlson A."/>
            <person name="Copeland A."/>
            <person name="Coutinho P.M."/>
            <person name="de Vries R.P."/>
            <person name="Ferreira P."/>
            <person name="Findley K."/>
            <person name="Foster B."/>
            <person name="Gaskell J."/>
            <person name="Glotzer D."/>
            <person name="Gorecki P."/>
            <person name="Heitman J."/>
            <person name="Hesse C."/>
            <person name="Hori C."/>
            <person name="Igarashi K."/>
            <person name="Jurgens J.A."/>
            <person name="Kallen N."/>
            <person name="Kersten P."/>
            <person name="Kohler A."/>
            <person name="Kuees U."/>
            <person name="Kumar T.K.A."/>
            <person name="Kuo A."/>
            <person name="LaButti K."/>
            <person name="Larrondo L.F."/>
            <person name="Lindquist E."/>
            <person name="Ling A."/>
            <person name="Lombard V."/>
            <person name="Lucas S."/>
            <person name="Lundell T."/>
            <person name="Martin R."/>
            <person name="McLaughlin D.J."/>
            <person name="Morgenstern I."/>
            <person name="Morin E."/>
            <person name="Murat C."/>
            <person name="Nagy L.G."/>
            <person name="Nolan M."/>
            <person name="Ohm R.A."/>
            <person name="Patyshakuliyeva A."/>
            <person name="Rokas A."/>
            <person name="Ruiz-Duenas F.J."/>
            <person name="Sabat G."/>
            <person name="Salamov A."/>
            <person name="Samejima M."/>
            <person name="Schmutz J."/>
            <person name="Slot J.C."/>
            <person name="St John F."/>
            <person name="Stenlid J."/>
            <person name="Sun H."/>
            <person name="Sun S."/>
            <person name="Syed K."/>
            <person name="Tsang A."/>
            <person name="Wiebenga A."/>
            <person name="Young D."/>
            <person name="Pisabarro A."/>
            <person name="Eastwood D.C."/>
            <person name="Martin F."/>
            <person name="Cullen D."/>
            <person name="Grigoriev I.V."/>
            <person name="Hibbett D.S."/>
        </authorList>
    </citation>
    <scope>NUCLEOTIDE SEQUENCE [LARGE SCALE GENOMIC DNA]</scope>
    <source>
        <strain evidence="1 2">ATCC 11539</strain>
    </source>
</reference>
<accession>S7QJ46</accession>
<evidence type="ECO:0000313" key="2">
    <source>
        <dbReference type="Proteomes" id="UP000030669"/>
    </source>
</evidence>
<evidence type="ECO:0008006" key="3">
    <source>
        <dbReference type="Google" id="ProtNLM"/>
    </source>
</evidence>
<dbReference type="eggNOG" id="ENOG502SG2F">
    <property type="taxonomic scope" value="Eukaryota"/>
</dbReference>
<proteinExistence type="predicted"/>
<dbReference type="EMBL" id="KB469297">
    <property type="protein sequence ID" value="EPQ59368.1"/>
    <property type="molecule type" value="Genomic_DNA"/>
</dbReference>
<dbReference type="RefSeq" id="XP_007861771.1">
    <property type="nucleotide sequence ID" value="XM_007863580.1"/>
</dbReference>
<dbReference type="Proteomes" id="UP000030669">
    <property type="component" value="Unassembled WGS sequence"/>
</dbReference>
<dbReference type="GeneID" id="19305567"/>
<protein>
    <recommendedName>
        <fullName evidence="3">DEAD/DEAH box helicase domain-containing protein</fullName>
    </recommendedName>
</protein>
<dbReference type="STRING" id="670483.S7QJ46"/>
<keyword evidence="2" id="KW-1185">Reference proteome</keyword>
<dbReference type="HOGENOM" id="CLU_176476_0_0_1"/>
<evidence type="ECO:0000313" key="1">
    <source>
        <dbReference type="EMBL" id="EPQ59368.1"/>
    </source>
</evidence>
<dbReference type="OrthoDB" id="3224367at2759"/>
<gene>
    <name evidence="1" type="ORF">GLOTRDRAFT_34556</name>
</gene>
<name>S7QJ46_GLOTA</name>
<dbReference type="KEGG" id="gtr:GLOTRDRAFT_34556"/>
<organism evidence="1 2">
    <name type="scientific">Gloeophyllum trabeum (strain ATCC 11539 / FP-39264 / Madison 617)</name>
    <name type="common">Brown rot fungus</name>
    <dbReference type="NCBI Taxonomy" id="670483"/>
    <lineage>
        <taxon>Eukaryota</taxon>
        <taxon>Fungi</taxon>
        <taxon>Dikarya</taxon>
        <taxon>Basidiomycota</taxon>
        <taxon>Agaricomycotina</taxon>
        <taxon>Agaricomycetes</taxon>
        <taxon>Gloeophyllales</taxon>
        <taxon>Gloeophyllaceae</taxon>
        <taxon>Gloeophyllum</taxon>
    </lineage>
</organism>
<dbReference type="AlphaFoldDB" id="S7QJ46"/>
<sequence>MPGSFFPSSWPREDLPDFSTLLVKGLYHASAPIHLCLTHVAQYSTAKAILIAPSREAFVRDLQDLDDEWLSSFAGHGRIAGLSSRIEVQ</sequence>